<evidence type="ECO:0000259" key="4">
    <source>
        <dbReference type="PROSITE" id="PS50893"/>
    </source>
</evidence>
<dbReference type="InterPro" id="IPR032781">
    <property type="entry name" value="ABC_tran_Xtn"/>
</dbReference>
<dbReference type="InterPro" id="IPR027417">
    <property type="entry name" value="P-loop_NTPase"/>
</dbReference>
<comment type="caution">
    <text evidence="5">The sequence shown here is derived from an EMBL/GenBank/DDBJ whole genome shotgun (WGS) entry which is preliminary data.</text>
</comment>
<name>A0ABR8PJL3_9BACL</name>
<dbReference type="PANTHER" id="PTHR42855">
    <property type="entry name" value="ABC TRANSPORTER ATP-BINDING SUBUNIT"/>
    <property type="match status" value="1"/>
</dbReference>
<gene>
    <name evidence="5" type="ORF">H9659_08350</name>
</gene>
<dbReference type="InterPro" id="IPR037118">
    <property type="entry name" value="Val-tRNA_synth_C_sf"/>
</dbReference>
<keyword evidence="1" id="KW-0547">Nucleotide-binding</keyword>
<sequence length="632" mass="71527">MSQMIIENLTKTVGEKTLFHSIEFTITSGEKTGLLGINGTGKSTLLSIVAGTEDADTISKDHPNNYRIAYLPQDPNVDPTLTVMEAVFQSDAAIIQLNLNYEHALQALTENPDSEENQARFATYQTQMDEQNAWDINTQARTILSKLGIETYDKKMDELSGGQRKRVMLAKTLIEPADLLLLDEPTNHLDVASITWLQDFIRNLSGSVLFVTHDRYFLDAVSTSIFELADKTLYAHKGNYGDYIEAKALREEMTAATEDKLKNRYRSELKWIRRGAKARSTKQKARIGRFEELEQQVKSGSAKEEMDAGLKTSRLGKKVLEAKDISKSFNGKTIIRQFSALLQSGDRIAIVGPNGAGKTTLVNMFDGILEPDEGIIERGTTVKIAYFKQHLPEMKENKRIIEYIRETSNDIEDGEGNRISASQMLERFLFPASAHGTPIGKLSGGERKRLYLLKLLMEQPNVLLLDEPTNDLDLETLSVLETFIDTFPGVVLTISHDRFFLDRTSTKLWVLDGKGNIDTVFMSYTDYLESARFKETHKPVSEPVATEEKPAEKVKESSGKKKLTYKEKREWETIEKEIEETEQAISTTEMEMSTCGADYDKLNDLTKKLAALNERYEYLIERWTVLEELTEN</sequence>
<dbReference type="InterPro" id="IPR017871">
    <property type="entry name" value="ABC_transporter-like_CS"/>
</dbReference>
<dbReference type="CDD" id="cd03221">
    <property type="entry name" value="ABCF_EF-3"/>
    <property type="match status" value="2"/>
</dbReference>
<dbReference type="InterPro" id="IPR051309">
    <property type="entry name" value="ABCF_ATPase"/>
</dbReference>
<reference evidence="5 6" key="1">
    <citation type="submission" date="2020-08" db="EMBL/GenBank/DDBJ databases">
        <title>A Genomic Blueprint of the Chicken Gut Microbiome.</title>
        <authorList>
            <person name="Gilroy R."/>
            <person name="Ravi A."/>
            <person name="Getino M."/>
            <person name="Pursley I."/>
            <person name="Horton D.L."/>
            <person name="Alikhan N.-F."/>
            <person name="Baker D."/>
            <person name="Gharbi K."/>
            <person name="Hall N."/>
            <person name="Watson M."/>
            <person name="Adriaenssens E.M."/>
            <person name="Foster-Nyarko E."/>
            <person name="Jarju S."/>
            <person name="Secka A."/>
            <person name="Antonio M."/>
            <person name="Oren A."/>
            <person name="Chaudhuri R."/>
            <person name="La Ragione R.M."/>
            <person name="Hildebrand F."/>
            <person name="Pallen M.J."/>
        </authorList>
    </citation>
    <scope>NUCLEOTIDE SEQUENCE [LARGE SCALE GENOMIC DNA]</scope>
    <source>
        <strain evidence="5 6">Sa3CUA8</strain>
    </source>
</reference>
<dbReference type="InterPro" id="IPR003593">
    <property type="entry name" value="AAA+_ATPase"/>
</dbReference>
<dbReference type="RefSeq" id="WP_191689487.1">
    <property type="nucleotide sequence ID" value="NZ_JACSQY010000005.1"/>
</dbReference>
<feature type="domain" description="ABC transporter" evidence="4">
    <location>
        <begin position="4"/>
        <end position="262"/>
    </location>
</feature>
<feature type="domain" description="ABC transporter" evidence="4">
    <location>
        <begin position="320"/>
        <end position="538"/>
    </location>
</feature>
<proteinExistence type="predicted"/>
<keyword evidence="6" id="KW-1185">Reference proteome</keyword>
<dbReference type="GO" id="GO:0005524">
    <property type="term" value="F:ATP binding"/>
    <property type="evidence" value="ECO:0007669"/>
    <property type="project" value="UniProtKB-KW"/>
</dbReference>
<evidence type="ECO:0000313" key="6">
    <source>
        <dbReference type="Proteomes" id="UP000659496"/>
    </source>
</evidence>
<keyword evidence="2 5" id="KW-0067">ATP-binding</keyword>
<dbReference type="Gene3D" id="3.40.50.300">
    <property type="entry name" value="P-loop containing nucleotide triphosphate hydrolases"/>
    <property type="match status" value="2"/>
</dbReference>
<dbReference type="InterPro" id="IPR032524">
    <property type="entry name" value="ABC_tran_C"/>
</dbReference>
<dbReference type="Pfam" id="PF16326">
    <property type="entry name" value="ABC_tran_CTD"/>
    <property type="match status" value="1"/>
</dbReference>
<dbReference type="SMART" id="SM00382">
    <property type="entry name" value="AAA"/>
    <property type="match status" value="2"/>
</dbReference>
<dbReference type="PANTHER" id="PTHR42855:SF1">
    <property type="entry name" value="ABC TRANSPORTER DOMAIN-CONTAINING PROTEIN"/>
    <property type="match status" value="1"/>
</dbReference>
<dbReference type="Pfam" id="PF00005">
    <property type="entry name" value="ABC_tran"/>
    <property type="match status" value="2"/>
</dbReference>
<dbReference type="PROSITE" id="PS50893">
    <property type="entry name" value="ABC_TRANSPORTER_2"/>
    <property type="match status" value="2"/>
</dbReference>
<evidence type="ECO:0000256" key="1">
    <source>
        <dbReference type="ARBA" id="ARBA00022741"/>
    </source>
</evidence>
<evidence type="ECO:0000313" key="5">
    <source>
        <dbReference type="EMBL" id="MBD7908339.1"/>
    </source>
</evidence>
<dbReference type="Gene3D" id="1.10.287.380">
    <property type="entry name" value="Valyl-tRNA synthetase, C-terminal domain"/>
    <property type="match status" value="1"/>
</dbReference>
<accession>A0ABR8PJL3</accession>
<feature type="coiled-coil region" evidence="3">
    <location>
        <begin position="571"/>
        <end position="622"/>
    </location>
</feature>
<evidence type="ECO:0000256" key="3">
    <source>
        <dbReference type="SAM" id="Coils"/>
    </source>
</evidence>
<dbReference type="Proteomes" id="UP000659496">
    <property type="component" value="Unassembled WGS sequence"/>
</dbReference>
<dbReference type="Pfam" id="PF12848">
    <property type="entry name" value="ABC_tran_Xtn"/>
    <property type="match status" value="1"/>
</dbReference>
<keyword evidence="3" id="KW-0175">Coiled coil</keyword>
<protein>
    <submittedName>
        <fullName evidence="5">ABC-F family ATP-binding cassette domain-containing protein</fullName>
    </submittedName>
</protein>
<dbReference type="PROSITE" id="PS00211">
    <property type="entry name" value="ABC_TRANSPORTER_1"/>
    <property type="match status" value="1"/>
</dbReference>
<dbReference type="SUPFAM" id="SSF52540">
    <property type="entry name" value="P-loop containing nucleoside triphosphate hydrolases"/>
    <property type="match status" value="2"/>
</dbReference>
<dbReference type="EMBL" id="JACSQY010000005">
    <property type="protein sequence ID" value="MBD7908339.1"/>
    <property type="molecule type" value="Genomic_DNA"/>
</dbReference>
<dbReference type="InterPro" id="IPR003439">
    <property type="entry name" value="ABC_transporter-like_ATP-bd"/>
</dbReference>
<evidence type="ECO:0000256" key="2">
    <source>
        <dbReference type="ARBA" id="ARBA00022840"/>
    </source>
</evidence>
<organism evidence="5 6">
    <name type="scientific">Sporosarcina gallistercoris</name>
    <dbReference type="NCBI Taxonomy" id="2762245"/>
    <lineage>
        <taxon>Bacteria</taxon>
        <taxon>Bacillati</taxon>
        <taxon>Bacillota</taxon>
        <taxon>Bacilli</taxon>
        <taxon>Bacillales</taxon>
        <taxon>Caryophanaceae</taxon>
        <taxon>Sporosarcina</taxon>
    </lineage>
</organism>